<accession>A0A843U8Z8</accession>
<evidence type="ECO:0000313" key="3">
    <source>
        <dbReference type="Proteomes" id="UP000652761"/>
    </source>
</evidence>
<evidence type="ECO:0000256" key="1">
    <source>
        <dbReference type="SAM" id="MobiDB-lite"/>
    </source>
</evidence>
<sequence>MPHLRNRTGYHIANPSHTKYYTETYPKTAYYEKPVLTKSTSTYHHEVPQQNTSTTVPPPGHNTTRHTTTSESPLTNLNNNCANTMAHLNSKITTITRYNQ</sequence>
<organism evidence="2 3">
    <name type="scientific">Colocasia esculenta</name>
    <name type="common">Wild taro</name>
    <name type="synonym">Arum esculentum</name>
    <dbReference type="NCBI Taxonomy" id="4460"/>
    <lineage>
        <taxon>Eukaryota</taxon>
        <taxon>Viridiplantae</taxon>
        <taxon>Streptophyta</taxon>
        <taxon>Embryophyta</taxon>
        <taxon>Tracheophyta</taxon>
        <taxon>Spermatophyta</taxon>
        <taxon>Magnoliopsida</taxon>
        <taxon>Liliopsida</taxon>
        <taxon>Araceae</taxon>
        <taxon>Aroideae</taxon>
        <taxon>Colocasieae</taxon>
        <taxon>Colocasia</taxon>
    </lineage>
</organism>
<gene>
    <name evidence="2" type="ORF">Taro_012384</name>
</gene>
<dbReference type="AlphaFoldDB" id="A0A843U8Z8"/>
<keyword evidence="3" id="KW-1185">Reference proteome</keyword>
<protein>
    <submittedName>
        <fullName evidence="2">Uncharacterized protein</fullName>
    </submittedName>
</protein>
<proteinExistence type="predicted"/>
<evidence type="ECO:0000313" key="2">
    <source>
        <dbReference type="EMBL" id="MQL79961.1"/>
    </source>
</evidence>
<reference evidence="2" key="1">
    <citation type="submission" date="2017-07" db="EMBL/GenBank/DDBJ databases">
        <title>Taro Niue Genome Assembly and Annotation.</title>
        <authorList>
            <person name="Atibalentja N."/>
            <person name="Keating K."/>
            <person name="Fields C.J."/>
        </authorList>
    </citation>
    <scope>NUCLEOTIDE SEQUENCE</scope>
    <source>
        <strain evidence="2">Niue_2</strain>
        <tissue evidence="2">Leaf</tissue>
    </source>
</reference>
<feature type="region of interest" description="Disordered" evidence="1">
    <location>
        <begin position="40"/>
        <end position="77"/>
    </location>
</feature>
<dbReference type="Proteomes" id="UP000652761">
    <property type="component" value="Unassembled WGS sequence"/>
</dbReference>
<comment type="caution">
    <text evidence="2">The sequence shown here is derived from an EMBL/GenBank/DDBJ whole genome shotgun (WGS) entry which is preliminary data.</text>
</comment>
<dbReference type="EMBL" id="NMUH01000484">
    <property type="protein sequence ID" value="MQL79961.1"/>
    <property type="molecule type" value="Genomic_DNA"/>
</dbReference>
<name>A0A843U8Z8_COLES</name>